<dbReference type="InterPro" id="IPR001753">
    <property type="entry name" value="Enoyl-CoA_hydra/iso"/>
</dbReference>
<gene>
    <name evidence="2" type="ORF">JHX87_06640</name>
</gene>
<evidence type="ECO:0000256" key="1">
    <source>
        <dbReference type="ARBA" id="ARBA00005254"/>
    </source>
</evidence>
<dbReference type="Gene3D" id="1.10.12.10">
    <property type="entry name" value="Lyase 2-enoyl-coa Hydratase, Chain A, domain 2"/>
    <property type="match status" value="1"/>
</dbReference>
<dbReference type="InterPro" id="IPR029045">
    <property type="entry name" value="ClpP/crotonase-like_dom_sf"/>
</dbReference>
<dbReference type="PANTHER" id="PTHR43459">
    <property type="entry name" value="ENOYL-COA HYDRATASE"/>
    <property type="match status" value="1"/>
</dbReference>
<dbReference type="Pfam" id="PF00378">
    <property type="entry name" value="ECH_1"/>
    <property type="match status" value="1"/>
</dbReference>
<accession>A0ABY7SNM2</accession>
<dbReference type="RefSeq" id="WP_271883374.1">
    <property type="nucleotide sequence ID" value="NZ_CP067136.1"/>
</dbReference>
<reference evidence="2 3" key="1">
    <citation type="submission" date="2021-01" db="EMBL/GenBank/DDBJ databases">
        <title>Biogeographic distribution of Paracoccus.</title>
        <authorList>
            <person name="Hollensteiner J."/>
            <person name="Leineberger J."/>
            <person name="Brinkhoff T."/>
            <person name="Daniel R."/>
        </authorList>
    </citation>
    <scope>NUCLEOTIDE SEQUENCE [LARGE SCALE GENOMIC DNA]</scope>
    <source>
        <strain evidence="2 3">KCTC 22803</strain>
    </source>
</reference>
<organism evidence="2 3">
    <name type="scientific">Paracoccus fistulariae</name>
    <dbReference type="NCBI Taxonomy" id="658446"/>
    <lineage>
        <taxon>Bacteria</taxon>
        <taxon>Pseudomonadati</taxon>
        <taxon>Pseudomonadota</taxon>
        <taxon>Alphaproteobacteria</taxon>
        <taxon>Rhodobacterales</taxon>
        <taxon>Paracoccaceae</taxon>
        <taxon>Paracoccus</taxon>
    </lineage>
</organism>
<dbReference type="Gene3D" id="3.90.226.10">
    <property type="entry name" value="2-enoyl-CoA Hydratase, Chain A, domain 1"/>
    <property type="match status" value="1"/>
</dbReference>
<dbReference type="PANTHER" id="PTHR43459:SF1">
    <property type="entry name" value="EG:BACN32G11.4 PROTEIN"/>
    <property type="match status" value="1"/>
</dbReference>
<name>A0ABY7SNM2_9RHOB</name>
<dbReference type="InterPro" id="IPR014748">
    <property type="entry name" value="Enoyl-CoA_hydra_C"/>
</dbReference>
<comment type="similarity">
    <text evidence="1">Belongs to the enoyl-CoA hydratase/isomerase family.</text>
</comment>
<dbReference type="SUPFAM" id="SSF52096">
    <property type="entry name" value="ClpP/crotonase"/>
    <property type="match status" value="1"/>
</dbReference>
<evidence type="ECO:0000313" key="2">
    <source>
        <dbReference type="EMBL" id="WCR08485.1"/>
    </source>
</evidence>
<keyword evidence="3" id="KW-1185">Reference proteome</keyword>
<evidence type="ECO:0000313" key="3">
    <source>
        <dbReference type="Proteomes" id="UP001219349"/>
    </source>
</evidence>
<proteinExistence type="inferred from homology"/>
<dbReference type="CDD" id="cd06558">
    <property type="entry name" value="crotonase-like"/>
    <property type="match status" value="1"/>
</dbReference>
<protein>
    <submittedName>
        <fullName evidence="2">Enoyl-CoA hydratase/isomerase family protein</fullName>
    </submittedName>
</protein>
<sequence length="253" mass="27201">MSIERELRDHGVLVVTISDPARRNPVGHAVRQELLAALSEAEADQAVRAVVLTGAEGQFSAGGDIRDQQSRSIAQHRDRMAVIRDLVLRMVRYSKPLVAAVEGWAAGGGFSLALACPTVVASRQARFVAGFTRIGLIPDMGLLATLPARIGPARARRVMLTNQVIEAPEALDMGMVDLLADPGQALEMAVSTAAEEAAAAPLPRHFITDWFARDIAQALDYEQSLQPGLLNSEDAAEGRAAFRDKRQPNFQGC</sequence>
<dbReference type="Proteomes" id="UP001219349">
    <property type="component" value="Chromosome"/>
</dbReference>
<dbReference type="EMBL" id="CP067136">
    <property type="protein sequence ID" value="WCR08485.1"/>
    <property type="molecule type" value="Genomic_DNA"/>
</dbReference>